<dbReference type="SUPFAM" id="SSF56935">
    <property type="entry name" value="Porins"/>
    <property type="match status" value="1"/>
</dbReference>
<evidence type="ECO:0000313" key="2">
    <source>
        <dbReference type="EMBL" id="EEF80004.1"/>
    </source>
</evidence>
<sequence>MKLSKLSALCFAATTMFAASSAMAWESEDGAHSTSASVAFSSEYIWRGVSQTDGDPAISGSLDYSHSSGFYAGAWGSNVDYGDDASAEFDVYLGYGGEFGDTGIGYDVGFLRYMFPGEDYNFNEVYGSLSYSIFSAGIAYSNDTLGSDEDGYYYYVDASYDLPMGLNLYGGYGVYDADEATFTDGVDDYGHYWIGVSKDVAGFTLDLSYQDADSDAEDWAGDLAEETFLFSVSRSF</sequence>
<dbReference type="EMBL" id="GG657897">
    <property type="protein sequence ID" value="EEF80004.1"/>
    <property type="molecule type" value="Genomic_DNA"/>
</dbReference>
<name>C0N5H5_9GAMM</name>
<feature type="signal peptide" evidence="1">
    <location>
        <begin position="1"/>
        <end position="24"/>
    </location>
</feature>
<organism evidence="2 3">
    <name type="scientific">Methylophaga thiooxydans DMS010</name>
    <dbReference type="NCBI Taxonomy" id="637616"/>
    <lineage>
        <taxon>Bacteria</taxon>
        <taxon>Pseudomonadati</taxon>
        <taxon>Pseudomonadota</taxon>
        <taxon>Gammaproteobacteria</taxon>
        <taxon>Thiotrichales</taxon>
        <taxon>Piscirickettsiaceae</taxon>
        <taxon>Methylophaga</taxon>
    </lineage>
</organism>
<dbReference type="AlphaFoldDB" id="C0N5H5"/>
<keyword evidence="3" id="KW-1185">Reference proteome</keyword>
<proteinExistence type="predicted"/>
<dbReference type="Pfam" id="PF09694">
    <property type="entry name" value="Gcw_chp"/>
    <property type="match status" value="1"/>
</dbReference>
<reference evidence="2 3" key="1">
    <citation type="journal article" date="2011" name="J. Bacteriol.">
        <title>Draft genome sequence of the chemolithoheterotrophic, halophilic methylotroph Methylophaga thiooxydans DMS010.</title>
        <authorList>
            <person name="Boden R."/>
            <person name="Ferriera S."/>
            <person name="Johnson J."/>
            <person name="Kelly D.P."/>
            <person name="Murrell J.C."/>
            <person name="Schafer H."/>
        </authorList>
    </citation>
    <scope>NUCLEOTIDE SEQUENCE [LARGE SCALE GENOMIC DNA]</scope>
    <source>
        <strain evidence="2 3">DMS010</strain>
    </source>
</reference>
<protein>
    <submittedName>
        <fullName evidence="2">Uncharacterized protein</fullName>
    </submittedName>
</protein>
<evidence type="ECO:0000256" key="1">
    <source>
        <dbReference type="SAM" id="SignalP"/>
    </source>
</evidence>
<accession>C0N5H5</accession>
<dbReference type="RefSeq" id="WP_008291101.1">
    <property type="nucleotide sequence ID" value="NZ_GG657897.1"/>
</dbReference>
<feature type="chain" id="PRO_5002900968" evidence="1">
    <location>
        <begin position="25"/>
        <end position="236"/>
    </location>
</feature>
<dbReference type="InterPro" id="IPR010239">
    <property type="entry name" value="CHP02001"/>
</dbReference>
<dbReference type="NCBIfam" id="TIGR02001">
    <property type="entry name" value="gcw_chp"/>
    <property type="match status" value="1"/>
</dbReference>
<dbReference type="HOGENOM" id="CLU_074587_1_0_6"/>
<evidence type="ECO:0000313" key="3">
    <source>
        <dbReference type="Proteomes" id="UP000004679"/>
    </source>
</evidence>
<dbReference type="Gene3D" id="2.40.160.10">
    <property type="entry name" value="Porin"/>
    <property type="match status" value="1"/>
</dbReference>
<dbReference type="OrthoDB" id="9793561at2"/>
<gene>
    <name evidence="2" type="ORF">MDMS009_1555</name>
</gene>
<dbReference type="Proteomes" id="UP000004679">
    <property type="component" value="Unassembled WGS sequence"/>
</dbReference>
<keyword evidence="1" id="KW-0732">Signal</keyword>
<dbReference type="InterPro" id="IPR023614">
    <property type="entry name" value="Porin_dom_sf"/>
</dbReference>